<evidence type="ECO:0000259" key="2">
    <source>
        <dbReference type="PROSITE" id="PS51671"/>
    </source>
</evidence>
<dbReference type="eggNOG" id="COG3830">
    <property type="taxonomic scope" value="Bacteria"/>
</dbReference>
<dbReference type="RefSeq" id="WP_010621613.1">
    <property type="nucleotide sequence ID" value="NZ_AZGF01000002.1"/>
</dbReference>
<dbReference type="InterPro" id="IPR002912">
    <property type="entry name" value="ACT_dom"/>
</dbReference>
<dbReference type="InterPro" id="IPR050990">
    <property type="entry name" value="UPF0237/GcvR_regulator"/>
</dbReference>
<comment type="similarity">
    <text evidence="1">Belongs to the UPF0237 family.</text>
</comment>
<dbReference type="PATRIC" id="fig|1423807.3.peg.873"/>
<accession>A0A0R1WCR2</accession>
<dbReference type="PANTHER" id="PTHR34875">
    <property type="entry name" value="UPF0237 PROTEIN MJ1558"/>
    <property type="match status" value="1"/>
</dbReference>
<gene>
    <name evidence="3" type="ORF">FD16_GL000860</name>
</gene>
<name>A0A0R1WCR2_9LACO</name>
<feature type="domain" description="ACT" evidence="2">
    <location>
        <begin position="4"/>
        <end position="78"/>
    </location>
</feature>
<dbReference type="OrthoDB" id="9803078at2"/>
<protein>
    <recommendedName>
        <fullName evidence="1">UPF0237 protein FD16_GL000860</fullName>
    </recommendedName>
</protein>
<reference evidence="3 4" key="1">
    <citation type="journal article" date="2015" name="Genome Announc.">
        <title>Expanding the biotechnology potential of lactobacilli through comparative genomics of 213 strains and associated genera.</title>
        <authorList>
            <person name="Sun Z."/>
            <person name="Harris H.M."/>
            <person name="McCann A."/>
            <person name="Guo C."/>
            <person name="Argimon S."/>
            <person name="Zhang W."/>
            <person name="Yang X."/>
            <person name="Jeffery I.B."/>
            <person name="Cooney J.C."/>
            <person name="Kagawa T.F."/>
            <person name="Liu W."/>
            <person name="Song Y."/>
            <person name="Salvetti E."/>
            <person name="Wrobel A."/>
            <person name="Rasinkangas P."/>
            <person name="Parkhill J."/>
            <person name="Rea M.C."/>
            <person name="O'Sullivan O."/>
            <person name="Ritari J."/>
            <person name="Douillard F.P."/>
            <person name="Paul Ross R."/>
            <person name="Yang R."/>
            <person name="Briner A.E."/>
            <person name="Felis G.E."/>
            <person name="de Vos W.M."/>
            <person name="Barrangou R."/>
            <person name="Klaenhammer T.R."/>
            <person name="Caufield P.W."/>
            <person name="Cui Y."/>
            <person name="Zhang H."/>
            <person name="O'Toole P.W."/>
        </authorList>
    </citation>
    <scope>NUCLEOTIDE SEQUENCE [LARGE SCALE GENOMIC DNA]</scope>
    <source>
        <strain evidence="3 4">DSM 5007</strain>
    </source>
</reference>
<dbReference type="Proteomes" id="UP000051820">
    <property type="component" value="Unassembled WGS sequence"/>
</dbReference>
<dbReference type="SUPFAM" id="SSF55021">
    <property type="entry name" value="ACT-like"/>
    <property type="match status" value="1"/>
</dbReference>
<evidence type="ECO:0000313" key="3">
    <source>
        <dbReference type="EMBL" id="KRM13385.1"/>
    </source>
</evidence>
<dbReference type="CDD" id="cd04872">
    <property type="entry name" value="ACT_1ZPV"/>
    <property type="match status" value="1"/>
</dbReference>
<dbReference type="PROSITE" id="PS51671">
    <property type="entry name" value="ACT"/>
    <property type="match status" value="1"/>
</dbReference>
<organism evidence="3 4">
    <name type="scientific">Paucilactobacillus suebicus DSM 5007 = KCTC 3549</name>
    <dbReference type="NCBI Taxonomy" id="1423807"/>
    <lineage>
        <taxon>Bacteria</taxon>
        <taxon>Bacillati</taxon>
        <taxon>Bacillota</taxon>
        <taxon>Bacilli</taxon>
        <taxon>Lactobacillales</taxon>
        <taxon>Lactobacillaceae</taxon>
        <taxon>Paucilactobacillus</taxon>
    </lineage>
</organism>
<comment type="caution">
    <text evidence="3">The sequence shown here is derived from an EMBL/GenBank/DDBJ whole genome shotgun (WGS) entry which is preliminary data.</text>
</comment>
<dbReference type="EMBL" id="AZGF01000002">
    <property type="protein sequence ID" value="KRM13385.1"/>
    <property type="molecule type" value="Genomic_DNA"/>
</dbReference>
<dbReference type="AlphaFoldDB" id="A0A0R1WCR2"/>
<evidence type="ECO:0000256" key="1">
    <source>
        <dbReference type="HAMAP-Rule" id="MF_01054"/>
    </source>
</evidence>
<dbReference type="Gene3D" id="3.30.70.260">
    <property type="match status" value="1"/>
</dbReference>
<dbReference type="HAMAP" id="MF_01054">
    <property type="entry name" value="UPF0237"/>
    <property type="match status" value="1"/>
</dbReference>
<dbReference type="STRING" id="1423807.FD16_GL000860"/>
<dbReference type="Pfam" id="PF13740">
    <property type="entry name" value="ACT_6"/>
    <property type="match status" value="1"/>
</dbReference>
<proteinExistence type="inferred from homology"/>
<dbReference type="InterPro" id="IPR022986">
    <property type="entry name" value="UPF0237_ACT"/>
</dbReference>
<dbReference type="PANTHER" id="PTHR34875:SF6">
    <property type="entry name" value="UPF0237 PROTEIN MJ1558"/>
    <property type="match status" value="1"/>
</dbReference>
<sequence>MKIIITVVGNDKVGIVASVSKQLAERNVNIIDMSQTLMHGSFTMMLMGEFTTDKTSFDTVQKSLTELGQSIGVDIHTQRQELFDAIQKI</sequence>
<dbReference type="NCBIfam" id="NF001220">
    <property type="entry name" value="PRK00194.1"/>
    <property type="match status" value="1"/>
</dbReference>
<keyword evidence="4" id="KW-1185">Reference proteome</keyword>
<dbReference type="InterPro" id="IPR045865">
    <property type="entry name" value="ACT-like_dom_sf"/>
</dbReference>
<evidence type="ECO:0000313" key="4">
    <source>
        <dbReference type="Proteomes" id="UP000051820"/>
    </source>
</evidence>